<reference evidence="3 4" key="1">
    <citation type="journal article" date="2018" name="BMC Genomics">
        <title>Genomic comparison of Trypanosoma conorhini and Trypanosoma rangeli to Trypanosoma cruzi strains of high and low virulence.</title>
        <authorList>
            <person name="Bradwell K.R."/>
            <person name="Koparde V.N."/>
            <person name="Matveyev A.V."/>
            <person name="Serrano M.G."/>
            <person name="Alves J.M."/>
            <person name="Parikh H."/>
            <person name="Huang B."/>
            <person name="Lee V."/>
            <person name="Espinosa-Alvarez O."/>
            <person name="Ortiz P.A."/>
            <person name="Costa-Martins A.G."/>
            <person name="Teixeira M.M."/>
            <person name="Buck G.A."/>
        </authorList>
    </citation>
    <scope>NUCLEOTIDE SEQUENCE [LARGE SCALE GENOMIC DNA]</scope>
    <source>
        <strain evidence="3 4">AM80</strain>
    </source>
</reference>
<sequence length="752" mass="85943">MAPLSVLEEYRRICVERGLGPIRALEDGFATSPEKIDLSLLVVSSRHFESLITLLERRDDIDKLDLSGIQIPVVQLIELFSVLCNGCVKELILKNVELGVQAGEALLKLCIAYGDLIHVELAGTFLPEFLEIAIQTQVEMNHLHYEEKMSYWQKAVGPETPRSWRWRFESWTEENEAEPTQTMLNSVKSVDLWDTARSVTEEGVLFTDKNFPPEKALKDSNVRWVRVSSLLTENKTQENCCVGEKPLYYAKYTDTRNLCAALNVVQQVPHLRKHLCVRRIPNLGLFAFRFFVKSSSLIIIVDDQIPFIDDEPAGIHHGKNSNDFWGCLVEKAFAKLYGGYDKISGVGYGSALSQLTGGVCFAIDWKILRRHFTETELFRFLRDLTNSKKIITSQLIPRNAMEMESVKEKGIVPYMSYVITATEALREEKPQLSYIVQLSCPSKLSSEDTIFVSHLKVEPISSLPRYWIGFENCLTYFNKSCLLLWPQNDPWNNHKNVVEHMCDCSGETEDSSTFATNPSFLLTNMGKDETEIMIVLRKKKENIKHHQGWIQLHVHKGNDNGIESERRYDVCSRNALFCTEKHHDGEAALVIRLKENERLQLTASASSKCICTLAAIASDRFQLNTLPAFYAYTIEGNLGQMDASNSSLVLINNNKETVERLVVAISQEPLKQRTHSIGLELWINRDLQSEDGHPRFITEFRRDVLVVFNFSFSVKHNDIITFIPLAKRRLHKLAFSMTVFSFFPLQREDEAR</sequence>
<keyword evidence="4" id="KW-1185">Reference proteome</keyword>
<dbReference type="SMART" id="SM00230">
    <property type="entry name" value="CysPc"/>
    <property type="match status" value="1"/>
</dbReference>
<gene>
    <name evidence="3" type="ORF">TraAM80_01053</name>
</gene>
<dbReference type="PROSITE" id="PS50203">
    <property type="entry name" value="CALPAIN_CAT"/>
    <property type="match status" value="1"/>
</dbReference>
<dbReference type="InterPro" id="IPR022684">
    <property type="entry name" value="Calpain_cysteine_protease"/>
</dbReference>
<dbReference type="Pfam" id="PF00648">
    <property type="entry name" value="Peptidase_C2"/>
    <property type="match status" value="1"/>
</dbReference>
<dbReference type="InterPro" id="IPR038765">
    <property type="entry name" value="Papain-like_cys_pep_sf"/>
</dbReference>
<comment type="caution">
    <text evidence="3">The sequence shown here is derived from an EMBL/GenBank/DDBJ whole genome shotgun (WGS) entry which is preliminary data.</text>
</comment>
<dbReference type="SUPFAM" id="SSF49758">
    <property type="entry name" value="Calpain large subunit, middle domain (domain III)"/>
    <property type="match status" value="1"/>
</dbReference>
<name>A0A3R7KWU1_TRYRA</name>
<evidence type="ECO:0000313" key="4">
    <source>
        <dbReference type="Proteomes" id="UP000283634"/>
    </source>
</evidence>
<dbReference type="EMBL" id="MKGL01000020">
    <property type="protein sequence ID" value="RNF11264.1"/>
    <property type="molecule type" value="Genomic_DNA"/>
</dbReference>
<evidence type="ECO:0000259" key="2">
    <source>
        <dbReference type="PROSITE" id="PS50203"/>
    </source>
</evidence>
<dbReference type="InterPro" id="IPR036213">
    <property type="entry name" value="Calpain_III_sf"/>
</dbReference>
<evidence type="ECO:0000256" key="1">
    <source>
        <dbReference type="PROSITE-ProRule" id="PRU00239"/>
    </source>
</evidence>
<dbReference type="GeneID" id="40324986"/>
<evidence type="ECO:0000313" key="3">
    <source>
        <dbReference type="EMBL" id="RNF11264.1"/>
    </source>
</evidence>
<dbReference type="VEuPathDB" id="TriTrypDB:TRSC58_05461"/>
<dbReference type="PANTHER" id="PTHR10183">
    <property type="entry name" value="CALPAIN"/>
    <property type="match status" value="1"/>
</dbReference>
<dbReference type="Proteomes" id="UP000283634">
    <property type="component" value="Unassembled WGS sequence"/>
</dbReference>
<dbReference type="PRINTS" id="PR00704">
    <property type="entry name" value="CALPAIN"/>
</dbReference>
<dbReference type="AlphaFoldDB" id="A0A3R7KWU1"/>
<feature type="domain" description="Calpain catalytic" evidence="2">
    <location>
        <begin position="205"/>
        <end position="479"/>
    </location>
</feature>
<accession>A0A3R7KWU1</accession>
<dbReference type="OrthoDB" id="424753at2759"/>
<dbReference type="InterPro" id="IPR001300">
    <property type="entry name" value="Peptidase_C2_calpain_cat"/>
</dbReference>
<dbReference type="OMA" id="YLPRKHF"/>
<organism evidence="3 4">
    <name type="scientific">Trypanosoma rangeli</name>
    <dbReference type="NCBI Taxonomy" id="5698"/>
    <lineage>
        <taxon>Eukaryota</taxon>
        <taxon>Discoba</taxon>
        <taxon>Euglenozoa</taxon>
        <taxon>Kinetoplastea</taxon>
        <taxon>Metakinetoplastina</taxon>
        <taxon>Trypanosomatida</taxon>
        <taxon>Trypanosomatidae</taxon>
        <taxon>Trypanosoma</taxon>
        <taxon>Herpetosoma</taxon>
    </lineage>
</organism>
<dbReference type="GO" id="GO:0004198">
    <property type="term" value="F:calcium-dependent cysteine-type endopeptidase activity"/>
    <property type="evidence" value="ECO:0007669"/>
    <property type="project" value="InterPro"/>
</dbReference>
<dbReference type="PANTHER" id="PTHR10183:SF423">
    <property type="entry name" value="LEUCINE-RICH REPEAT PROTEIN (LRRP)"/>
    <property type="match status" value="1"/>
</dbReference>
<dbReference type="SUPFAM" id="SSF54001">
    <property type="entry name" value="Cysteine proteinases"/>
    <property type="match status" value="1"/>
</dbReference>
<dbReference type="GO" id="GO:0006508">
    <property type="term" value="P:proteolysis"/>
    <property type="evidence" value="ECO:0007669"/>
    <property type="project" value="InterPro"/>
</dbReference>
<dbReference type="RefSeq" id="XP_029242074.1">
    <property type="nucleotide sequence ID" value="XM_029378108.1"/>
</dbReference>
<comment type="caution">
    <text evidence="1">Lacks conserved residue(s) required for the propagation of feature annotation.</text>
</comment>
<proteinExistence type="predicted"/>
<protein>
    <submittedName>
        <fullName evidence="3">Calpain-like cysteine peptidase</fullName>
    </submittedName>
</protein>